<gene>
    <name evidence="1" type="ORF">RJJ37_13505</name>
</gene>
<keyword evidence="2" id="KW-1185">Reference proteome</keyword>
<reference evidence="2" key="1">
    <citation type="submission" date="2023-07" db="EMBL/GenBank/DDBJ databases">
        <title>Genomic characterization of faba bean (Vicia faba) microsymbionts in Mexican soils.</title>
        <authorList>
            <person name="Rivera Orduna F.N."/>
            <person name="Guevara-Luna J."/>
            <person name="Yan J."/>
            <person name="Arroyo-Herrera I."/>
            <person name="Li Y."/>
            <person name="Vasquez-Murrieta M.S."/>
            <person name="Wang E.T."/>
        </authorList>
    </citation>
    <scope>NUCLEOTIDE SEQUENCE [LARGE SCALE GENOMIC DNA]</scope>
    <source>
        <strain evidence="2">CH6</strain>
    </source>
</reference>
<comment type="caution">
    <text evidence="1">The sequence shown here is derived from an EMBL/GenBank/DDBJ whole genome shotgun (WGS) entry which is preliminary data.</text>
</comment>
<proteinExistence type="predicted"/>
<protein>
    <submittedName>
        <fullName evidence="1">Uncharacterized protein</fullName>
    </submittedName>
</protein>
<accession>A0AAW8P0L7</accession>
<evidence type="ECO:0000313" key="1">
    <source>
        <dbReference type="EMBL" id="MDR9760644.1"/>
    </source>
</evidence>
<dbReference type="AlphaFoldDB" id="A0AAW8P0L7"/>
<dbReference type="Proteomes" id="UP001269402">
    <property type="component" value="Unassembled WGS sequence"/>
</dbReference>
<organism evidence="1 2">
    <name type="scientific">Rhizobium redzepovicii</name>
    <dbReference type="NCBI Taxonomy" id="2867518"/>
    <lineage>
        <taxon>Bacteria</taxon>
        <taxon>Pseudomonadati</taxon>
        <taxon>Pseudomonadota</taxon>
        <taxon>Alphaproteobacteria</taxon>
        <taxon>Hyphomicrobiales</taxon>
        <taxon>Rhizobiaceae</taxon>
        <taxon>Rhizobium/Agrobacterium group</taxon>
        <taxon>Rhizobium</taxon>
    </lineage>
</organism>
<evidence type="ECO:0000313" key="2">
    <source>
        <dbReference type="Proteomes" id="UP001269402"/>
    </source>
</evidence>
<name>A0AAW8P0L7_9HYPH</name>
<dbReference type="RefSeq" id="WP_310807633.1">
    <property type="nucleotide sequence ID" value="NZ_JAVLSH010000005.1"/>
</dbReference>
<sequence>MAVAGVAKLVDHLLGVNGRQISWQLIADQLDCHFSGCRVAAARGCGQARPKWVAVILECLDHRLKIFDALVTALDQSFESLLGGRPETLFRVVGEPLAIQQKTFVVALQRFANGDPALEVTFQVLRQGQGRPGCGGVSELGVEGVDRLGAALPALYDAVDVLRQFDRSAFP</sequence>
<dbReference type="EMBL" id="JAVLSH010000005">
    <property type="protein sequence ID" value="MDR9760644.1"/>
    <property type="molecule type" value="Genomic_DNA"/>
</dbReference>